<evidence type="ECO:0000313" key="7">
    <source>
        <dbReference type="EnsemblPlants" id="AET4Gv20275100.5"/>
    </source>
</evidence>
<reference evidence="7" key="5">
    <citation type="journal article" date="2021" name="G3 (Bethesda)">
        <title>Aegilops tauschii genome assembly Aet v5.0 features greater sequence contiguity and improved annotation.</title>
        <authorList>
            <person name="Wang L."/>
            <person name="Zhu T."/>
            <person name="Rodriguez J.C."/>
            <person name="Deal K.R."/>
            <person name="Dubcovsky J."/>
            <person name="McGuire P.E."/>
            <person name="Lux T."/>
            <person name="Spannagl M."/>
            <person name="Mayer K.F.X."/>
            <person name="Baldrich P."/>
            <person name="Meyers B.C."/>
            <person name="Huo N."/>
            <person name="Gu Y.Q."/>
            <person name="Zhou H."/>
            <person name="Devos K.M."/>
            <person name="Bennetzen J.L."/>
            <person name="Unver T."/>
            <person name="Budak H."/>
            <person name="Gulick P.J."/>
            <person name="Galiba G."/>
            <person name="Kalapos B."/>
            <person name="Nelson D.R."/>
            <person name="Li P."/>
            <person name="You F.M."/>
            <person name="Luo M.C."/>
            <person name="Dvorak J."/>
        </authorList>
    </citation>
    <scope>NUCLEOTIDE SEQUENCE [LARGE SCALE GENOMIC DNA]</scope>
    <source>
        <strain evidence="7">cv. AL8/78</strain>
    </source>
</reference>
<accession>A0A453HQW2</accession>
<evidence type="ECO:0000256" key="4">
    <source>
        <dbReference type="ARBA" id="ARBA00024045"/>
    </source>
</evidence>
<feature type="compositionally biased region" description="Basic and acidic residues" evidence="5">
    <location>
        <begin position="105"/>
        <end position="115"/>
    </location>
</feature>
<name>A0A453HQW2_AEGTS</name>
<sequence length="179" mass="19204">MSKEDVLKIQTCVLKVNIHCDGCQKKVKKILSKIDGVYQTSIDAEEGKVMVSGLVDPDTIIKKLNKGGKPAVLWGSKPGGVANQFQKLHLDGNGGGGKGQQPKDAGGKGHPKDAGGKAQKGGGKDAKMAMPQPTPQQIQQMQQQMQMKGAPTPQQLQQLQQQMARRRRSSSSSCSSRCR</sequence>
<evidence type="ECO:0000259" key="6">
    <source>
        <dbReference type="PROSITE" id="PS50846"/>
    </source>
</evidence>
<dbReference type="PANTHER" id="PTHR45868">
    <property type="entry name" value="HEAVY METAL-ASSOCIATED ISOPRENYLATED PLANT PROTEIN 33-RELATED"/>
    <property type="match status" value="1"/>
</dbReference>
<dbReference type="InterPro" id="IPR036163">
    <property type="entry name" value="HMA_dom_sf"/>
</dbReference>
<keyword evidence="8" id="KW-1185">Reference proteome</keyword>
<feature type="region of interest" description="Disordered" evidence="5">
    <location>
        <begin position="83"/>
        <end position="179"/>
    </location>
</feature>
<protein>
    <recommendedName>
        <fullName evidence="6">HMA domain-containing protein</fullName>
    </recommendedName>
</protein>
<dbReference type="Gene3D" id="3.30.70.100">
    <property type="match status" value="1"/>
</dbReference>
<reference evidence="7" key="4">
    <citation type="submission" date="2019-03" db="UniProtKB">
        <authorList>
            <consortium name="EnsemblPlants"/>
        </authorList>
    </citation>
    <scope>IDENTIFICATION</scope>
</reference>
<evidence type="ECO:0000256" key="3">
    <source>
        <dbReference type="ARBA" id="ARBA00023289"/>
    </source>
</evidence>
<proteinExistence type="inferred from homology"/>
<reference evidence="8" key="1">
    <citation type="journal article" date="2014" name="Science">
        <title>Ancient hybridizations among the ancestral genomes of bread wheat.</title>
        <authorList>
            <consortium name="International Wheat Genome Sequencing Consortium,"/>
            <person name="Marcussen T."/>
            <person name="Sandve S.R."/>
            <person name="Heier L."/>
            <person name="Spannagl M."/>
            <person name="Pfeifer M."/>
            <person name="Jakobsen K.S."/>
            <person name="Wulff B.B."/>
            <person name="Steuernagel B."/>
            <person name="Mayer K.F."/>
            <person name="Olsen O.A."/>
        </authorList>
    </citation>
    <scope>NUCLEOTIDE SEQUENCE [LARGE SCALE GENOMIC DNA]</scope>
    <source>
        <strain evidence="8">cv. AL8/78</strain>
    </source>
</reference>
<reference evidence="8" key="2">
    <citation type="journal article" date="2017" name="Nat. Plants">
        <title>The Aegilops tauschii genome reveals multiple impacts of transposons.</title>
        <authorList>
            <person name="Zhao G."/>
            <person name="Zou C."/>
            <person name="Li K."/>
            <person name="Wang K."/>
            <person name="Li T."/>
            <person name="Gao L."/>
            <person name="Zhang X."/>
            <person name="Wang H."/>
            <person name="Yang Z."/>
            <person name="Liu X."/>
            <person name="Jiang W."/>
            <person name="Mao L."/>
            <person name="Kong X."/>
            <person name="Jiao Y."/>
            <person name="Jia J."/>
        </authorList>
    </citation>
    <scope>NUCLEOTIDE SEQUENCE [LARGE SCALE GENOMIC DNA]</scope>
    <source>
        <strain evidence="8">cv. AL8/78</strain>
    </source>
</reference>
<dbReference type="Pfam" id="PF00403">
    <property type="entry name" value="HMA"/>
    <property type="match status" value="1"/>
</dbReference>
<organism evidence="7 8">
    <name type="scientific">Aegilops tauschii subsp. strangulata</name>
    <name type="common">Goatgrass</name>
    <dbReference type="NCBI Taxonomy" id="200361"/>
    <lineage>
        <taxon>Eukaryota</taxon>
        <taxon>Viridiplantae</taxon>
        <taxon>Streptophyta</taxon>
        <taxon>Embryophyta</taxon>
        <taxon>Tracheophyta</taxon>
        <taxon>Spermatophyta</taxon>
        <taxon>Magnoliopsida</taxon>
        <taxon>Liliopsida</taxon>
        <taxon>Poales</taxon>
        <taxon>Poaceae</taxon>
        <taxon>BOP clade</taxon>
        <taxon>Pooideae</taxon>
        <taxon>Triticodae</taxon>
        <taxon>Triticeae</taxon>
        <taxon>Triticinae</taxon>
        <taxon>Aegilops</taxon>
    </lineage>
</organism>
<feature type="domain" description="HMA" evidence="6">
    <location>
        <begin position="9"/>
        <end position="72"/>
    </location>
</feature>
<keyword evidence="3" id="KW-0449">Lipoprotein</keyword>
<reference evidence="7" key="3">
    <citation type="journal article" date="2017" name="Nature">
        <title>Genome sequence of the progenitor of the wheat D genome Aegilops tauschii.</title>
        <authorList>
            <person name="Luo M.C."/>
            <person name="Gu Y.Q."/>
            <person name="Puiu D."/>
            <person name="Wang H."/>
            <person name="Twardziok S.O."/>
            <person name="Deal K.R."/>
            <person name="Huo N."/>
            <person name="Zhu T."/>
            <person name="Wang L."/>
            <person name="Wang Y."/>
            <person name="McGuire P.E."/>
            <person name="Liu S."/>
            <person name="Long H."/>
            <person name="Ramasamy R.K."/>
            <person name="Rodriguez J.C."/>
            <person name="Van S.L."/>
            <person name="Yuan L."/>
            <person name="Wang Z."/>
            <person name="Xia Z."/>
            <person name="Xiao L."/>
            <person name="Anderson O.D."/>
            <person name="Ouyang S."/>
            <person name="Liang Y."/>
            <person name="Zimin A.V."/>
            <person name="Pertea G."/>
            <person name="Qi P."/>
            <person name="Bennetzen J.L."/>
            <person name="Dai X."/>
            <person name="Dawson M.W."/>
            <person name="Muller H.G."/>
            <person name="Kugler K."/>
            <person name="Rivarola-Duarte L."/>
            <person name="Spannagl M."/>
            <person name="Mayer K.F.X."/>
            <person name="Lu F.H."/>
            <person name="Bevan M.W."/>
            <person name="Leroy P."/>
            <person name="Li P."/>
            <person name="You F.M."/>
            <person name="Sun Q."/>
            <person name="Liu Z."/>
            <person name="Lyons E."/>
            <person name="Wicker T."/>
            <person name="Salzberg S.L."/>
            <person name="Devos K.M."/>
            <person name="Dvorak J."/>
        </authorList>
    </citation>
    <scope>NUCLEOTIDE SEQUENCE [LARGE SCALE GENOMIC DNA]</scope>
    <source>
        <strain evidence="7">cv. AL8/78</strain>
    </source>
</reference>
<feature type="compositionally biased region" description="Low complexity" evidence="5">
    <location>
        <begin position="128"/>
        <end position="147"/>
    </location>
</feature>
<keyword evidence="1" id="KW-0488">Methylation</keyword>
<dbReference type="CDD" id="cd00371">
    <property type="entry name" value="HMA"/>
    <property type="match status" value="1"/>
</dbReference>
<dbReference type="PROSITE" id="PS50846">
    <property type="entry name" value="HMA_2"/>
    <property type="match status" value="1"/>
</dbReference>
<feature type="compositionally biased region" description="Low complexity" evidence="5">
    <location>
        <begin position="170"/>
        <end position="179"/>
    </location>
</feature>
<dbReference type="Gramene" id="AET4Gv20275100.5">
    <property type="protein sequence ID" value="AET4Gv20275100.5"/>
    <property type="gene ID" value="AET4Gv20275100"/>
</dbReference>
<dbReference type="PANTHER" id="PTHR45868:SF93">
    <property type="entry name" value="OS12G0144600 PROTEIN"/>
    <property type="match status" value="1"/>
</dbReference>
<dbReference type="Proteomes" id="UP000015105">
    <property type="component" value="Chromosome 4D"/>
</dbReference>
<dbReference type="GO" id="GO:0046872">
    <property type="term" value="F:metal ion binding"/>
    <property type="evidence" value="ECO:0007669"/>
    <property type="project" value="UniProtKB-KW"/>
</dbReference>
<dbReference type="EnsemblPlants" id="AET4Gv20275100.5">
    <property type="protein sequence ID" value="AET4Gv20275100.5"/>
    <property type="gene ID" value="AET4Gv20275100"/>
</dbReference>
<dbReference type="FunFam" id="3.30.70.100:FF:000008">
    <property type="entry name" value="Copper transport protein ATOX1"/>
    <property type="match status" value="1"/>
</dbReference>
<evidence type="ECO:0000256" key="1">
    <source>
        <dbReference type="ARBA" id="ARBA00022481"/>
    </source>
</evidence>
<evidence type="ECO:0000256" key="5">
    <source>
        <dbReference type="SAM" id="MobiDB-lite"/>
    </source>
</evidence>
<keyword evidence="2" id="KW-0479">Metal-binding</keyword>
<keyword evidence="3" id="KW-0636">Prenylation</keyword>
<dbReference type="SUPFAM" id="SSF55008">
    <property type="entry name" value="HMA, heavy metal-associated domain"/>
    <property type="match status" value="1"/>
</dbReference>
<dbReference type="AlphaFoldDB" id="A0A453HQW2"/>
<evidence type="ECO:0000313" key="8">
    <source>
        <dbReference type="Proteomes" id="UP000015105"/>
    </source>
</evidence>
<comment type="similarity">
    <text evidence="4">Belongs to the HIPP family.</text>
</comment>
<dbReference type="InterPro" id="IPR006121">
    <property type="entry name" value="HMA_dom"/>
</dbReference>
<evidence type="ECO:0000256" key="2">
    <source>
        <dbReference type="ARBA" id="ARBA00022723"/>
    </source>
</evidence>